<feature type="compositionally biased region" description="Polar residues" evidence="1">
    <location>
        <begin position="169"/>
        <end position="197"/>
    </location>
</feature>
<feature type="region of interest" description="Disordered" evidence="1">
    <location>
        <begin position="166"/>
        <end position="197"/>
    </location>
</feature>
<evidence type="ECO:0000313" key="3">
    <source>
        <dbReference type="Proteomes" id="UP000277928"/>
    </source>
</evidence>
<dbReference type="AlphaFoldDB" id="A0A3P6V5T2"/>
<evidence type="ECO:0000313" key="2">
    <source>
        <dbReference type="EMBL" id="VDK85441.1"/>
    </source>
</evidence>
<dbReference type="OMA" id="MCDDDSF"/>
<dbReference type="OrthoDB" id="5824594at2759"/>
<sequence length="544" mass="59782">MCDDDSFNIATVPRHAIFGAQGGDGDGDDESTLGDRFFDLLPLQTNSVVKADLGNCISLRNRRKLVPSNIQQHFGQAPIVAVTATASVTDSAQVTALGTTEEAENIHGDVPFELNRLAMFRPPSRTRLSGCRSNTVLREETAHLPVCAVELSCHENLNRNSNVDKEATNHTSKIPSNGSNQPSKTLRGSFSRPSFPTQVNCVQPVEMRRRMGSATGQPITKDRAISAEPRSHRPAREFTRTNVSTIRKTTETSVRIQGPLRVRSASTSGITAKNIGAKAKNGMGTKEVTITQRQNRANLTTKTVVGAERMISKSDATRKSLYVGPETRARTRMKQRSENMEVMKINSAVSTPKQSLLTKSVRSRPLSQMNSNIPRNSTGPVCNNKNVENGHVSRSRTRAVHEPIRVRNAQGRVKGGDGLPPIESENRFRQSLTRRPKGGDSLDRDVTKAEGKENGEIWTVVAKKPEPVLEFAPCLRSRVAAKKGQSTPTASVTHFTRPLRTMQSKHSGSDVLPAPRRRTEAEREAFFRRLSTPKTIATIKKCTK</sequence>
<organism evidence="2 3">
    <name type="scientific">Litomosoides sigmodontis</name>
    <name type="common">Filarial nematode worm</name>
    <dbReference type="NCBI Taxonomy" id="42156"/>
    <lineage>
        <taxon>Eukaryota</taxon>
        <taxon>Metazoa</taxon>
        <taxon>Ecdysozoa</taxon>
        <taxon>Nematoda</taxon>
        <taxon>Chromadorea</taxon>
        <taxon>Rhabditida</taxon>
        <taxon>Spirurina</taxon>
        <taxon>Spiruromorpha</taxon>
        <taxon>Filarioidea</taxon>
        <taxon>Onchocercidae</taxon>
        <taxon>Litomosoides</taxon>
    </lineage>
</organism>
<dbReference type="EMBL" id="UYRX01000694">
    <property type="protein sequence ID" value="VDK85441.1"/>
    <property type="molecule type" value="Genomic_DNA"/>
</dbReference>
<dbReference type="Proteomes" id="UP000277928">
    <property type="component" value="Unassembled WGS sequence"/>
</dbReference>
<reference evidence="2 3" key="1">
    <citation type="submission" date="2018-08" db="EMBL/GenBank/DDBJ databases">
        <authorList>
            <person name="Laetsch R D."/>
            <person name="Stevens L."/>
            <person name="Kumar S."/>
            <person name="Blaxter L. M."/>
        </authorList>
    </citation>
    <scope>NUCLEOTIDE SEQUENCE [LARGE SCALE GENOMIC DNA]</scope>
</reference>
<gene>
    <name evidence="2" type="ORF">NLS_LOCUS7125</name>
</gene>
<protein>
    <submittedName>
        <fullName evidence="2">Uncharacterized protein</fullName>
    </submittedName>
</protein>
<evidence type="ECO:0000256" key="1">
    <source>
        <dbReference type="SAM" id="MobiDB-lite"/>
    </source>
</evidence>
<feature type="compositionally biased region" description="Basic and acidic residues" evidence="1">
    <location>
        <begin position="437"/>
        <end position="449"/>
    </location>
</feature>
<keyword evidence="3" id="KW-1185">Reference proteome</keyword>
<proteinExistence type="predicted"/>
<accession>A0A3P6V5T2</accession>
<feature type="region of interest" description="Disordered" evidence="1">
    <location>
        <begin position="349"/>
        <end position="449"/>
    </location>
</feature>
<name>A0A3P6V5T2_LITSI</name>
<feature type="compositionally biased region" description="Polar residues" evidence="1">
    <location>
        <begin position="349"/>
        <end position="387"/>
    </location>
</feature>